<organism evidence="1 2">
    <name type="scientific">Ohtaekwangia koreensis</name>
    <dbReference type="NCBI Taxonomy" id="688867"/>
    <lineage>
        <taxon>Bacteria</taxon>
        <taxon>Pseudomonadati</taxon>
        <taxon>Bacteroidota</taxon>
        <taxon>Cytophagia</taxon>
        <taxon>Cytophagales</taxon>
        <taxon>Fulvivirgaceae</taxon>
        <taxon>Ohtaekwangia</taxon>
    </lineage>
</organism>
<gene>
    <name evidence="1" type="ORF">SAMN05660236_2491</name>
</gene>
<evidence type="ECO:0000313" key="1">
    <source>
        <dbReference type="EMBL" id="SKC66056.1"/>
    </source>
</evidence>
<sequence>MANIEDLRNAEFEKQGNTPKPDVLQLYLLKHAIQNTVYLQSILKKQFELQHLIQHGKIDKETIHEDLAEKLGQLDAIIQKEMIQALADISPRADR</sequence>
<accession>A0A1T5KQL7</accession>
<evidence type="ECO:0000313" key="2">
    <source>
        <dbReference type="Proteomes" id="UP000190961"/>
    </source>
</evidence>
<name>A0A1T5KQL7_9BACT</name>
<protein>
    <submittedName>
        <fullName evidence="1">Uncharacterized protein</fullName>
    </submittedName>
</protein>
<keyword evidence="2" id="KW-1185">Reference proteome</keyword>
<dbReference type="STRING" id="688867.SAMN05660236_2491"/>
<proteinExistence type="predicted"/>
<dbReference type="EMBL" id="FUZU01000001">
    <property type="protein sequence ID" value="SKC66056.1"/>
    <property type="molecule type" value="Genomic_DNA"/>
</dbReference>
<dbReference type="Proteomes" id="UP000190961">
    <property type="component" value="Unassembled WGS sequence"/>
</dbReference>
<reference evidence="1 2" key="1">
    <citation type="submission" date="2017-02" db="EMBL/GenBank/DDBJ databases">
        <authorList>
            <person name="Peterson S.W."/>
        </authorList>
    </citation>
    <scope>NUCLEOTIDE SEQUENCE [LARGE SCALE GENOMIC DNA]</scope>
    <source>
        <strain evidence="1 2">DSM 25262</strain>
    </source>
</reference>
<dbReference type="AlphaFoldDB" id="A0A1T5KQL7"/>